<sequence>MSSVRFAFLFVFALTVMTKYLSSATSNSFSESPDCVNQPCTDSGWCEPPCTCQTIYINLMRRGICTWNQGNNGTPPAPRNLYQ</sequence>
<reference evidence="2" key="1">
    <citation type="submission" date="2020-03" db="EMBL/GenBank/DDBJ databases">
        <title>A transcriptome and proteome of the tick Rhipicephalus microplus shaped by the genetic composition of its hosts and developmental stage.</title>
        <authorList>
            <person name="Garcia G.R."/>
            <person name="Ribeiro J.M.C."/>
            <person name="Maruyama S.R."/>
            <person name="Gardinasse L.G."/>
            <person name="Nelson K."/>
            <person name="Ferreira B.R."/>
            <person name="Andrade T.G."/>
            <person name="Santos I.K.F.M."/>
        </authorList>
    </citation>
    <scope>NUCLEOTIDE SEQUENCE</scope>
    <source>
        <strain evidence="2">NSGR</strain>
        <tissue evidence="2">Salivary glands</tissue>
    </source>
</reference>
<feature type="signal peptide" evidence="1">
    <location>
        <begin position="1"/>
        <end position="24"/>
    </location>
</feature>
<organism evidence="2">
    <name type="scientific">Rhipicephalus microplus</name>
    <name type="common">Cattle tick</name>
    <name type="synonym">Boophilus microplus</name>
    <dbReference type="NCBI Taxonomy" id="6941"/>
    <lineage>
        <taxon>Eukaryota</taxon>
        <taxon>Metazoa</taxon>
        <taxon>Ecdysozoa</taxon>
        <taxon>Arthropoda</taxon>
        <taxon>Chelicerata</taxon>
        <taxon>Arachnida</taxon>
        <taxon>Acari</taxon>
        <taxon>Parasitiformes</taxon>
        <taxon>Ixodida</taxon>
        <taxon>Ixodoidea</taxon>
        <taxon>Ixodidae</taxon>
        <taxon>Rhipicephalinae</taxon>
        <taxon>Rhipicephalus</taxon>
        <taxon>Boophilus</taxon>
    </lineage>
</organism>
<evidence type="ECO:0000256" key="1">
    <source>
        <dbReference type="SAM" id="SignalP"/>
    </source>
</evidence>
<protein>
    <submittedName>
        <fullName evidence="2">Putative defensin</fullName>
    </submittedName>
</protein>
<proteinExistence type="predicted"/>
<name>A0A6G5A223_RHIMP</name>
<dbReference type="EMBL" id="GIKN01002802">
    <property type="protein sequence ID" value="NIE45075.1"/>
    <property type="molecule type" value="Transcribed_RNA"/>
</dbReference>
<accession>A0A6G5A223</accession>
<evidence type="ECO:0000313" key="2">
    <source>
        <dbReference type="EMBL" id="NIE45075.1"/>
    </source>
</evidence>
<keyword evidence="1" id="KW-0732">Signal</keyword>
<feature type="chain" id="PRO_5026248773" evidence="1">
    <location>
        <begin position="25"/>
        <end position="83"/>
    </location>
</feature>
<dbReference type="AlphaFoldDB" id="A0A6G5A223"/>